<dbReference type="PANTHER" id="PTHR24148">
    <property type="entry name" value="ANKYRIN REPEAT DOMAIN-CONTAINING PROTEIN 39 HOMOLOG-RELATED"/>
    <property type="match status" value="1"/>
</dbReference>
<evidence type="ECO:0000313" key="1">
    <source>
        <dbReference type="EMBL" id="KAF1960878.1"/>
    </source>
</evidence>
<keyword evidence="2" id="KW-1185">Reference proteome</keyword>
<protein>
    <recommendedName>
        <fullName evidence="3">Heterokaryon incompatibility domain-containing protein</fullName>
    </recommendedName>
</protein>
<dbReference type="AlphaFoldDB" id="A0A6A5U856"/>
<dbReference type="PANTHER" id="PTHR24148:SF64">
    <property type="entry name" value="HETEROKARYON INCOMPATIBILITY DOMAIN-CONTAINING PROTEIN"/>
    <property type="match status" value="1"/>
</dbReference>
<proteinExistence type="predicted"/>
<dbReference type="Pfam" id="PF26639">
    <property type="entry name" value="Het-6_barrel"/>
    <property type="match status" value="1"/>
</dbReference>
<name>A0A6A5U856_9PLEO</name>
<dbReference type="EMBL" id="ML976982">
    <property type="protein sequence ID" value="KAF1960878.1"/>
    <property type="molecule type" value="Genomic_DNA"/>
</dbReference>
<evidence type="ECO:0000313" key="2">
    <source>
        <dbReference type="Proteomes" id="UP000800035"/>
    </source>
</evidence>
<organism evidence="1 2">
    <name type="scientific">Byssothecium circinans</name>
    <dbReference type="NCBI Taxonomy" id="147558"/>
    <lineage>
        <taxon>Eukaryota</taxon>
        <taxon>Fungi</taxon>
        <taxon>Dikarya</taxon>
        <taxon>Ascomycota</taxon>
        <taxon>Pezizomycotina</taxon>
        <taxon>Dothideomycetes</taxon>
        <taxon>Pleosporomycetidae</taxon>
        <taxon>Pleosporales</taxon>
        <taxon>Massarineae</taxon>
        <taxon>Massarinaceae</taxon>
        <taxon>Byssothecium</taxon>
    </lineage>
</organism>
<gene>
    <name evidence="1" type="ORF">CC80DRAFT_501126</name>
</gene>
<dbReference type="OrthoDB" id="2157530at2759"/>
<accession>A0A6A5U856</accession>
<evidence type="ECO:0008006" key="3">
    <source>
        <dbReference type="Google" id="ProtNLM"/>
    </source>
</evidence>
<sequence length="455" mass="51203">MELSFLNLLRLTQAFDTTKPHDIVYGLLGITTSDNDPNGERFLDADYTIPEHTLWLKVAEKLLKTNSLDFLCNAGLKKRGNKVGEQNLITDVPTWIPTWERKTTSMMAPWTIGCSYSPSKGLPFKRWKTDNVAHLAIDGIQVGTVLWTSQMIRDGVATNSGELRRLVCLLAFQLPHRDSMARKFLKLIDGNALDSFSGHKIAASKETLQCFARALSAGRDAYGALDDGRSSLTSDFLVFLAQTERLEAVKPAVHRWENEQESYRGYEDRMHMEEVQRFLKVVDMISGRRRLFVTSSGHLGYGPEHTRPGDVVVILGGANMPLMLRKKEALYQLLGECFIDEIMSGEAVQAMQKGELFRGHFDVGNLVKGLFSFEGLEKADEELLQSEIGKIMEYLEKEYRVLKVRRFDLCDIDQTRVKLDISNDHGTAANLALVALHPLAMAATPAAQTKYFHTR</sequence>
<reference evidence="1" key="1">
    <citation type="journal article" date="2020" name="Stud. Mycol.">
        <title>101 Dothideomycetes genomes: a test case for predicting lifestyles and emergence of pathogens.</title>
        <authorList>
            <person name="Haridas S."/>
            <person name="Albert R."/>
            <person name="Binder M."/>
            <person name="Bloem J."/>
            <person name="Labutti K."/>
            <person name="Salamov A."/>
            <person name="Andreopoulos B."/>
            <person name="Baker S."/>
            <person name="Barry K."/>
            <person name="Bills G."/>
            <person name="Bluhm B."/>
            <person name="Cannon C."/>
            <person name="Castanera R."/>
            <person name="Culley D."/>
            <person name="Daum C."/>
            <person name="Ezra D."/>
            <person name="Gonzalez J."/>
            <person name="Henrissat B."/>
            <person name="Kuo A."/>
            <person name="Liang C."/>
            <person name="Lipzen A."/>
            <person name="Lutzoni F."/>
            <person name="Magnuson J."/>
            <person name="Mondo S."/>
            <person name="Nolan M."/>
            <person name="Ohm R."/>
            <person name="Pangilinan J."/>
            <person name="Park H.-J."/>
            <person name="Ramirez L."/>
            <person name="Alfaro M."/>
            <person name="Sun H."/>
            <person name="Tritt A."/>
            <person name="Yoshinaga Y."/>
            <person name="Zwiers L.-H."/>
            <person name="Turgeon B."/>
            <person name="Goodwin S."/>
            <person name="Spatafora J."/>
            <person name="Crous P."/>
            <person name="Grigoriev I."/>
        </authorList>
    </citation>
    <scope>NUCLEOTIDE SEQUENCE</scope>
    <source>
        <strain evidence="1">CBS 675.92</strain>
    </source>
</reference>
<dbReference type="InterPro" id="IPR052895">
    <property type="entry name" value="HetReg/Transcr_Mod"/>
</dbReference>
<dbReference type="Proteomes" id="UP000800035">
    <property type="component" value="Unassembled WGS sequence"/>
</dbReference>